<reference evidence="1 2" key="1">
    <citation type="submission" date="2016-10" db="EMBL/GenBank/DDBJ databases">
        <title>Genome sequence of Streptomyces sp. MUSC 1.</title>
        <authorList>
            <person name="Lee L.-H."/>
            <person name="Ser H.-L."/>
            <person name="Law J.W.-F."/>
        </authorList>
    </citation>
    <scope>NUCLEOTIDE SEQUENCE [LARGE SCALE GENOMIC DNA]</scope>
    <source>
        <strain evidence="1 2">MUSC 1</strain>
    </source>
</reference>
<protein>
    <recommendedName>
        <fullName evidence="3">Protein kilB</fullName>
    </recommendedName>
</protein>
<organism evidence="1 2">
    <name type="scientific">Streptomyces monashensis</name>
    <dbReference type="NCBI Taxonomy" id="1678012"/>
    <lineage>
        <taxon>Bacteria</taxon>
        <taxon>Bacillati</taxon>
        <taxon>Actinomycetota</taxon>
        <taxon>Actinomycetes</taxon>
        <taxon>Kitasatosporales</taxon>
        <taxon>Streptomycetaceae</taxon>
        <taxon>Streptomyces</taxon>
    </lineage>
</organism>
<keyword evidence="2" id="KW-1185">Reference proteome</keyword>
<evidence type="ECO:0000313" key="1">
    <source>
        <dbReference type="EMBL" id="OIK06787.1"/>
    </source>
</evidence>
<gene>
    <name evidence="1" type="ORF">BIV23_06875</name>
</gene>
<proteinExistence type="predicted"/>
<dbReference type="RefSeq" id="WP_071379918.1">
    <property type="nucleotide sequence ID" value="NZ_MLYO01000013.1"/>
</dbReference>
<dbReference type="AlphaFoldDB" id="A0A1S2QMC2"/>
<dbReference type="OrthoDB" id="4238667at2"/>
<evidence type="ECO:0008006" key="3">
    <source>
        <dbReference type="Google" id="ProtNLM"/>
    </source>
</evidence>
<evidence type="ECO:0000313" key="2">
    <source>
        <dbReference type="Proteomes" id="UP000179642"/>
    </source>
</evidence>
<dbReference type="Proteomes" id="UP000179642">
    <property type="component" value="Unassembled WGS sequence"/>
</dbReference>
<comment type="caution">
    <text evidence="1">The sequence shown here is derived from an EMBL/GenBank/DDBJ whole genome shotgun (WGS) entry which is preliminary data.</text>
</comment>
<sequence length="155" mass="16357">MSEWGIALIAAGSAIAGSIVTGWYTRNAGIQQAAAARHAGDRQADALLESVRMTLQGEAAQRAVALRRQVYAEFLGAAEARILAERTGRGQADDEVLLQRALGGVVLEGPAAAAAAAGRLVDCLRRHEAPDDLHRAKQAFVEEAQRAVNDATRTC</sequence>
<name>A0A1S2QMC2_9ACTN</name>
<dbReference type="EMBL" id="MLYO01000013">
    <property type="protein sequence ID" value="OIK06787.1"/>
    <property type="molecule type" value="Genomic_DNA"/>
</dbReference>
<accession>A0A1S2QMC2</accession>